<dbReference type="AlphaFoldDB" id="A0A4Q7N3U8"/>
<protein>
    <recommendedName>
        <fullName evidence="3">Outer membrane protein with beta-barrel domain</fullName>
    </recommendedName>
</protein>
<keyword evidence="2" id="KW-1185">Reference proteome</keyword>
<accession>A0A4Q7N3U8</accession>
<comment type="caution">
    <text evidence="1">The sequence shown here is derived from an EMBL/GenBank/DDBJ whole genome shotgun (WGS) entry which is preliminary data.</text>
</comment>
<name>A0A4Q7N3U8_9BACT</name>
<dbReference type="Proteomes" id="UP000293874">
    <property type="component" value="Unassembled WGS sequence"/>
</dbReference>
<dbReference type="EMBL" id="SGXA01000001">
    <property type="protein sequence ID" value="RZS75654.1"/>
    <property type="molecule type" value="Genomic_DNA"/>
</dbReference>
<evidence type="ECO:0008006" key="3">
    <source>
        <dbReference type="Google" id="ProtNLM"/>
    </source>
</evidence>
<organism evidence="1 2">
    <name type="scientific">Pseudobacter ginsenosidimutans</name>
    <dbReference type="NCBI Taxonomy" id="661488"/>
    <lineage>
        <taxon>Bacteria</taxon>
        <taxon>Pseudomonadati</taxon>
        <taxon>Bacteroidota</taxon>
        <taxon>Chitinophagia</taxon>
        <taxon>Chitinophagales</taxon>
        <taxon>Chitinophagaceae</taxon>
        <taxon>Pseudobacter</taxon>
    </lineage>
</organism>
<evidence type="ECO:0000313" key="2">
    <source>
        <dbReference type="Proteomes" id="UP000293874"/>
    </source>
</evidence>
<evidence type="ECO:0000313" key="1">
    <source>
        <dbReference type="EMBL" id="RZS75654.1"/>
    </source>
</evidence>
<gene>
    <name evidence="1" type="ORF">EV199_1526</name>
</gene>
<reference evidence="1 2" key="1">
    <citation type="submission" date="2019-02" db="EMBL/GenBank/DDBJ databases">
        <title>Genomic Encyclopedia of Type Strains, Phase IV (KMG-IV): sequencing the most valuable type-strain genomes for metagenomic binning, comparative biology and taxonomic classification.</title>
        <authorList>
            <person name="Goeker M."/>
        </authorList>
    </citation>
    <scope>NUCLEOTIDE SEQUENCE [LARGE SCALE GENOMIC DNA]</scope>
    <source>
        <strain evidence="1 2">DSM 18116</strain>
    </source>
</reference>
<sequence>MLLLTGTISYVGLAQETPRPKSPTAKEEKRNARRERINQLIRQEEEGEIIFAKQSIFGFKLASDGYGLSYEFGRFHSPRVAMIYQIELNEKKTRTEKRYSVVSGGFNTNSVVFGKTNNFYQLKFGVGQQRIIGGKGNKNGVAVMAIYAGGVSAGLQKPYMINVTRNGEDFRFKSTYPEILDSGFVERGAAGPFAGWGDVKVRPGAHAKLALRFDWGRFNETVSAVEAGVNAEFYSSKIDQVMKMPPKQFFFNAYVTLLLGKRK</sequence>
<proteinExistence type="predicted"/>